<evidence type="ECO:0000256" key="3">
    <source>
        <dbReference type="ARBA" id="ARBA00022525"/>
    </source>
</evidence>
<dbReference type="PANTHER" id="PTHR10009">
    <property type="entry name" value="PROTEIN YELLOW-RELATED"/>
    <property type="match status" value="1"/>
</dbReference>
<reference evidence="5 6" key="1">
    <citation type="submission" date="2020-04" db="EMBL/GenBank/DDBJ databases">
        <authorList>
            <person name="Alioto T."/>
            <person name="Alioto T."/>
            <person name="Gomez Garrido J."/>
        </authorList>
    </citation>
    <scope>NUCLEOTIDE SEQUENCE [LARGE SCALE GENOMIC DNA]</scope>
</reference>
<dbReference type="InterPro" id="IPR011042">
    <property type="entry name" value="6-blade_b-propeller_TolB-like"/>
</dbReference>
<evidence type="ECO:0000313" key="6">
    <source>
        <dbReference type="Proteomes" id="UP000494165"/>
    </source>
</evidence>
<name>A0A8S1DID1_9INSE</name>
<evidence type="ECO:0000256" key="4">
    <source>
        <dbReference type="SAM" id="MobiDB-lite"/>
    </source>
</evidence>
<dbReference type="GO" id="GO:0005576">
    <property type="term" value="C:extracellular region"/>
    <property type="evidence" value="ECO:0007669"/>
    <property type="project" value="UniProtKB-SubCell"/>
</dbReference>
<dbReference type="AlphaFoldDB" id="A0A8S1DID1"/>
<dbReference type="Proteomes" id="UP000494165">
    <property type="component" value="Unassembled WGS sequence"/>
</dbReference>
<proteinExistence type="inferred from homology"/>
<dbReference type="OrthoDB" id="9977471at2759"/>
<evidence type="ECO:0000313" key="5">
    <source>
        <dbReference type="EMBL" id="CAB3382130.1"/>
    </source>
</evidence>
<dbReference type="InterPro" id="IPR017996">
    <property type="entry name" value="MRJP/yellow-related"/>
</dbReference>
<dbReference type="Pfam" id="PF03022">
    <property type="entry name" value="MRJP"/>
    <property type="match status" value="1"/>
</dbReference>
<comment type="subcellular location">
    <subcellularLocation>
        <location evidence="1">Secreted</location>
    </subcellularLocation>
</comment>
<evidence type="ECO:0000256" key="2">
    <source>
        <dbReference type="ARBA" id="ARBA00009127"/>
    </source>
</evidence>
<accession>A0A8S1DID1</accession>
<dbReference type="Gene3D" id="2.120.10.30">
    <property type="entry name" value="TolB, C-terminal domain"/>
    <property type="match status" value="1"/>
</dbReference>
<evidence type="ECO:0000256" key="1">
    <source>
        <dbReference type="ARBA" id="ARBA00004613"/>
    </source>
</evidence>
<protein>
    <recommendedName>
        <fullName evidence="7">Bee-milk protein</fullName>
    </recommendedName>
</protein>
<sequence length="373" mass="42405">MVSKTLLKSHNEKRSRTRSAHTGSKKMSPFFAAIFLLGLCLANAVNFKTVYQWDKFDYVWPTGGDISIGQMKQNFKPEDVDLQYMAVFGERLFLSLRIKSGIPATLVSLPTSGMSTAPPKLAPFPSWDLHKLDKCDTIQRAYGMEVDADGRLWVLDNGSGNCNSKLWIFDLLNNDTTERVHKFPDIIVSYSTAAWMHDIALDKTSDDYLAYITDSFSEHIIVYSRKTDKSWSVETPERKWQYLALSPNRESLYLIGSIGSKELYSVSVPELKNGGGRAAVKFIGEFSRGPFRMLIDNANILYAAFYGQNYISKWNISQPFREQRFHEIEDYGADRPLTFALDTNGTLWMTERSGFYSEKRHKLLKAAVGARSQ</sequence>
<organism evidence="5 6">
    <name type="scientific">Cloeon dipterum</name>
    <dbReference type="NCBI Taxonomy" id="197152"/>
    <lineage>
        <taxon>Eukaryota</taxon>
        <taxon>Metazoa</taxon>
        <taxon>Ecdysozoa</taxon>
        <taxon>Arthropoda</taxon>
        <taxon>Hexapoda</taxon>
        <taxon>Insecta</taxon>
        <taxon>Pterygota</taxon>
        <taxon>Palaeoptera</taxon>
        <taxon>Ephemeroptera</taxon>
        <taxon>Pisciforma</taxon>
        <taxon>Baetidae</taxon>
        <taxon>Cloeon</taxon>
    </lineage>
</organism>
<dbReference type="PANTHER" id="PTHR10009:SF18">
    <property type="entry name" value="PROTEIN YELLOW-LIKE PROTEIN"/>
    <property type="match status" value="1"/>
</dbReference>
<comment type="caution">
    <text evidence="5">The sequence shown here is derived from an EMBL/GenBank/DDBJ whole genome shotgun (WGS) entry which is preliminary data.</text>
</comment>
<evidence type="ECO:0008006" key="7">
    <source>
        <dbReference type="Google" id="ProtNLM"/>
    </source>
</evidence>
<keyword evidence="6" id="KW-1185">Reference proteome</keyword>
<dbReference type="SUPFAM" id="SSF101898">
    <property type="entry name" value="NHL repeat"/>
    <property type="match status" value="1"/>
</dbReference>
<dbReference type="EMBL" id="CADEPI010000258">
    <property type="protein sequence ID" value="CAB3382130.1"/>
    <property type="molecule type" value="Genomic_DNA"/>
</dbReference>
<gene>
    <name evidence="5" type="ORF">CLODIP_2_CD09826</name>
</gene>
<comment type="similarity">
    <text evidence="2">Belongs to the major royal jelly protein family.</text>
</comment>
<feature type="region of interest" description="Disordered" evidence="4">
    <location>
        <begin position="1"/>
        <end position="23"/>
    </location>
</feature>
<keyword evidence="3" id="KW-0964">Secreted</keyword>